<feature type="region of interest" description="Disordered" evidence="1">
    <location>
        <begin position="877"/>
        <end position="950"/>
    </location>
</feature>
<feature type="region of interest" description="Disordered" evidence="1">
    <location>
        <begin position="757"/>
        <end position="784"/>
    </location>
</feature>
<feature type="compositionally biased region" description="Basic and acidic residues" evidence="1">
    <location>
        <begin position="1248"/>
        <end position="1265"/>
    </location>
</feature>
<protein>
    <submittedName>
        <fullName evidence="3">Uncharacterized protein</fullName>
    </submittedName>
</protein>
<evidence type="ECO:0000256" key="1">
    <source>
        <dbReference type="SAM" id="MobiDB-lite"/>
    </source>
</evidence>
<feature type="region of interest" description="Disordered" evidence="1">
    <location>
        <begin position="1316"/>
        <end position="1347"/>
    </location>
</feature>
<feature type="region of interest" description="Disordered" evidence="1">
    <location>
        <begin position="647"/>
        <end position="720"/>
    </location>
</feature>
<feature type="compositionally biased region" description="Basic and acidic residues" evidence="1">
    <location>
        <begin position="1032"/>
        <end position="1048"/>
    </location>
</feature>
<evidence type="ECO:0000313" key="3">
    <source>
        <dbReference type="EMBL" id="KAK7321339.1"/>
    </source>
</evidence>
<feature type="region of interest" description="Disordered" evidence="1">
    <location>
        <begin position="991"/>
        <end position="1057"/>
    </location>
</feature>
<dbReference type="Proteomes" id="UP001367508">
    <property type="component" value="Unassembled WGS sequence"/>
</dbReference>
<feature type="compositionally biased region" description="Basic and acidic residues" evidence="1">
    <location>
        <begin position="1464"/>
        <end position="1478"/>
    </location>
</feature>
<feature type="compositionally biased region" description="Low complexity" evidence="1">
    <location>
        <begin position="708"/>
        <end position="720"/>
    </location>
</feature>
<feature type="compositionally biased region" description="Basic and acidic residues" evidence="1">
    <location>
        <begin position="1542"/>
        <end position="1553"/>
    </location>
</feature>
<feature type="compositionally biased region" description="Basic and acidic residues" evidence="1">
    <location>
        <begin position="852"/>
        <end position="863"/>
    </location>
</feature>
<dbReference type="PANTHER" id="PTHR33870">
    <property type="entry name" value="CARDIOMYOPATHY-ASSOCIATED PROTEIN"/>
    <property type="match status" value="1"/>
</dbReference>
<feature type="region of interest" description="Disordered" evidence="1">
    <location>
        <begin position="1677"/>
        <end position="1714"/>
    </location>
</feature>
<feature type="compositionally biased region" description="Basic and acidic residues" evidence="1">
    <location>
        <begin position="1752"/>
        <end position="1769"/>
    </location>
</feature>
<feature type="transmembrane region" description="Helical" evidence="2">
    <location>
        <begin position="30"/>
        <end position="47"/>
    </location>
</feature>
<evidence type="ECO:0000313" key="4">
    <source>
        <dbReference type="Proteomes" id="UP001367508"/>
    </source>
</evidence>
<keyword evidence="4" id="KW-1185">Reference proteome</keyword>
<feature type="compositionally biased region" description="Polar residues" evidence="1">
    <location>
        <begin position="668"/>
        <end position="679"/>
    </location>
</feature>
<gene>
    <name evidence="3" type="ORF">VNO77_31888</name>
</gene>
<feature type="region of interest" description="Disordered" evidence="1">
    <location>
        <begin position="1530"/>
        <end position="1561"/>
    </location>
</feature>
<feature type="region of interest" description="Disordered" evidence="1">
    <location>
        <begin position="1747"/>
        <end position="1775"/>
    </location>
</feature>
<feature type="compositionally biased region" description="Basic and acidic residues" evidence="1">
    <location>
        <begin position="822"/>
        <end position="833"/>
    </location>
</feature>
<feature type="compositionally biased region" description="Basic and acidic residues" evidence="1">
    <location>
        <begin position="880"/>
        <end position="889"/>
    </location>
</feature>
<keyword evidence="2" id="KW-1133">Transmembrane helix</keyword>
<feature type="region of interest" description="Disordered" evidence="1">
    <location>
        <begin position="461"/>
        <end position="483"/>
    </location>
</feature>
<feature type="compositionally biased region" description="Basic and acidic residues" evidence="1">
    <location>
        <begin position="998"/>
        <end position="1014"/>
    </location>
</feature>
<reference evidence="3 4" key="1">
    <citation type="submission" date="2024-01" db="EMBL/GenBank/DDBJ databases">
        <title>The genomes of 5 underutilized Papilionoideae crops provide insights into root nodulation and disease resistanc.</title>
        <authorList>
            <person name="Jiang F."/>
        </authorList>
    </citation>
    <scope>NUCLEOTIDE SEQUENCE [LARGE SCALE GENOMIC DNA]</scope>
    <source>
        <strain evidence="3">LVBAO_FW01</strain>
        <tissue evidence="3">Leaves</tissue>
    </source>
</reference>
<feature type="region of interest" description="Disordered" evidence="1">
    <location>
        <begin position="198"/>
        <end position="225"/>
    </location>
</feature>
<sequence>MGLNARDIKLRLFKMFHVSIETSYTYMQKHPLISGALLIFFILYIFLSYVYNLLIFLSPFLVCTALFVRIFWSSEQNQPKNVKKEEEKKGEEKKVEFKCPPKIPNNERRGFLYKCPSQNATSRRRNFTGKRLDVYGGIEIKAKDLSAVFRNEFTKRNTEIRRNYFFEREIGSSEAPTKTLFSEPSILDQVTKGVSYDSKEKKVENMEDEKKAQEDKNKVVEHTDDEQKNQMDLGIGEVERNKRLESLIARRKARKQLKLQLENGLIDMNSVIPSHIAPIFTTRVNPFDSPREFDDIEMPGSAPSVLRSPFDLPYDPFEEKPNLTGDSFAQEFTDHQKEMLLDPRLEDLNEAKEYRLGHPRARRLQGWGNHDKIEKLISKEASESKSKAPIPPPEEDEKCEVDMAGIKGEEMDNAEATTTKKDLISTTTKMEEDRVAKPQEMVLNLSISSTTATEINDSLYESLSSPEDKKQENKVLAGGPIDHTPSCSLASDLQVEISDAGSPTPTVDESRDTVTTTDGESMIYDGDIDKDVTSGSEDMWGASLHSREVRRVSEQDISEVNNWRDIGSPMCLHNIDEENAADVSSVSSSDMFDDTPTYPVSNVNSIFGKRKDFFTQNGAPHPSYSSEVLQRWKRLIRLMDIPVNHLPRERHSQKPEELFNLPEDTSKAQDINDANNSARSEQDNTHSSRNNEEPSALAMQQEATDDASINSSSASSPRSILPIPQKTLADQDSLPSYNQEIQLGGQQCSMEDVPQEILNGEGPLHSMPQNIQPSPDDPNVESHNDNENYCKEQTYPSKNFIQEPNIFSKVNGEEVCNKEDEKKLKNNNNEEKSTPLIGQDASVEPSMQAEMRASEDISEKSRESFDVKVPLISLVLESTSEQRENEEKSQALVTQEAITEPYTSSETSDTSSDEDFEGKHENEAMLSSCISTREGDKLREMDRPKHNSNEVNYLQSEAKQVVEDNHVEKEILDKVDTSQDHPQPIATEVINFEDTTGEYDKMNKNEGIDKELNKNEVINSGELNNLQSEPKQVVEEDHVEKEKLDKVDISQGLPPPIATEAINFEDTKEEYDTMNKNGGIDQQLNKNEAINSEEVNYLQSGPKQVVEEDHDEKEKLDKVDTSQDLPQPIATEAINFEHTKGEYDKMNKNEEIDQELNKNEVINSEEVNYLQSESKLVGEEDHVEKEILDKVDTPQDLPRPIVTEAINFEHTKGEYDKMNKNEGIDQELNKNEVINSEEVKYLQSESKQVVEEDHVEKEKLDKVDTSQDLPPPIVTKAINFEDTKEEYDKMNKNEGIDQDLNKNEVINSEEVKYLQSEPKQVVEGDQVEKEKLDKVDTSQDLPPPIATEAINFEDTKEEYDKMNTNERIDPELNKNEAINSEEVNYLQSESKQVVEEDHVEKEKSDKVDTSQDLPPPIATEAINFEDTKEEYDKMNTNEGIDQELNKNEVINSEEVKYLQSEPKQVAEEDHVEKEKLSKVDTSQNLPPPIATEAINFEDTKEEYDKMNKNEGIDQELNKNEVINSEEVKYLQSESKQVDEEDHVEKEKMDKVDTSQDLPPPIATEAISFEHTKEEYDKMNKNEEIDQELNKNEAINSEEVKYLQSESKEVVEEDHVEKEKLDKVDTSQDLPPPIATEAISFEDTKEEYHKMNKNEGIDQELNKNEVINSEEVKYLQSESKQVVEEDHVEKEKLNKVDTSQHLPPSIATEAISFEDTKEEYDKMNKNEGIDQELNKNEVINSEEVKYLQSEPKQVVEEDHVEKEKSDKVDTSQDLPPQIATEAINFEHTKGEYDKMKKNEGIDQELNKNEVINSEEVNYLQSESKQVAEEDHVEKEKLDEVDTSQDLRPPIATEAINFEHTKGEYDMTNKNEGIDQELNKNEGSDQEFNKNETAVLSKSVGEIDQECNIAHTKDHEERTSS</sequence>
<name>A0AAN9KSU9_CANGL</name>
<feature type="region of interest" description="Disordered" evidence="1">
    <location>
        <begin position="1245"/>
        <end position="1272"/>
    </location>
</feature>
<dbReference type="PANTHER" id="PTHR33870:SF25">
    <property type="entry name" value="PROTEIN, PUTATIVE-RELATED"/>
    <property type="match status" value="1"/>
</dbReference>
<feature type="region of interest" description="Disordered" evidence="1">
    <location>
        <begin position="1099"/>
        <end position="1126"/>
    </location>
</feature>
<feature type="compositionally biased region" description="Polar residues" evidence="1">
    <location>
        <begin position="501"/>
        <end position="519"/>
    </location>
</feature>
<evidence type="ECO:0000256" key="2">
    <source>
        <dbReference type="SAM" id="Phobius"/>
    </source>
</evidence>
<feature type="region of interest" description="Disordered" evidence="1">
    <location>
        <begin position="1386"/>
        <end position="1418"/>
    </location>
</feature>
<feature type="region of interest" description="Disordered" evidence="1">
    <location>
        <begin position="499"/>
        <end position="530"/>
    </location>
</feature>
<feature type="region of interest" description="Disordered" evidence="1">
    <location>
        <begin position="1861"/>
        <end position="1888"/>
    </location>
</feature>
<feature type="compositionally biased region" description="Basic and acidic residues" evidence="1">
    <location>
        <begin position="680"/>
        <end position="692"/>
    </location>
</feature>
<feature type="compositionally biased region" description="Basic and acidic residues" evidence="1">
    <location>
        <begin position="1320"/>
        <end position="1337"/>
    </location>
</feature>
<comment type="caution">
    <text evidence="3">The sequence shown here is derived from an EMBL/GenBank/DDBJ whole genome shotgun (WGS) entry which is preliminary data.</text>
</comment>
<feature type="region of interest" description="Disordered" evidence="1">
    <location>
        <begin position="822"/>
        <end position="863"/>
    </location>
</feature>
<feature type="compositionally biased region" description="Basic and acidic residues" evidence="1">
    <location>
        <begin position="1392"/>
        <end position="1409"/>
    </location>
</feature>
<dbReference type="EMBL" id="JAYMYQ010000007">
    <property type="protein sequence ID" value="KAK7321339.1"/>
    <property type="molecule type" value="Genomic_DNA"/>
</dbReference>
<accession>A0AAN9KSU9</accession>
<feature type="compositionally biased region" description="Basic and acidic residues" evidence="1">
    <location>
        <begin position="647"/>
        <end position="657"/>
    </location>
</feature>
<organism evidence="3 4">
    <name type="scientific">Canavalia gladiata</name>
    <name type="common">Sword bean</name>
    <name type="synonym">Dolichos gladiatus</name>
    <dbReference type="NCBI Taxonomy" id="3824"/>
    <lineage>
        <taxon>Eukaryota</taxon>
        <taxon>Viridiplantae</taxon>
        <taxon>Streptophyta</taxon>
        <taxon>Embryophyta</taxon>
        <taxon>Tracheophyta</taxon>
        <taxon>Spermatophyta</taxon>
        <taxon>Magnoliopsida</taxon>
        <taxon>eudicotyledons</taxon>
        <taxon>Gunneridae</taxon>
        <taxon>Pentapetalae</taxon>
        <taxon>rosids</taxon>
        <taxon>fabids</taxon>
        <taxon>Fabales</taxon>
        <taxon>Fabaceae</taxon>
        <taxon>Papilionoideae</taxon>
        <taxon>50 kb inversion clade</taxon>
        <taxon>NPAAA clade</taxon>
        <taxon>indigoferoid/millettioid clade</taxon>
        <taxon>Phaseoleae</taxon>
        <taxon>Canavalia</taxon>
    </lineage>
</organism>
<feature type="region of interest" description="Disordered" evidence="1">
    <location>
        <begin position="1459"/>
        <end position="1489"/>
    </location>
</feature>
<proteinExistence type="predicted"/>
<feature type="compositionally biased region" description="Basic and acidic residues" evidence="1">
    <location>
        <begin position="933"/>
        <end position="948"/>
    </location>
</feature>
<feature type="compositionally biased region" description="Polar residues" evidence="1">
    <location>
        <begin position="1016"/>
        <end position="1030"/>
    </location>
</feature>
<feature type="compositionally biased region" description="Basic and acidic residues" evidence="1">
    <location>
        <begin position="1604"/>
        <end position="1625"/>
    </location>
</feature>
<feature type="compositionally biased region" description="Basic and acidic residues" evidence="1">
    <location>
        <begin position="418"/>
        <end position="435"/>
    </location>
</feature>
<feature type="compositionally biased region" description="Basic and acidic residues" evidence="1">
    <location>
        <begin position="1680"/>
        <end position="1694"/>
    </location>
</feature>
<feature type="region of interest" description="Disordered" evidence="1">
    <location>
        <begin position="1819"/>
        <end position="1847"/>
    </location>
</feature>
<keyword evidence="2" id="KW-0472">Membrane</keyword>
<feature type="compositionally biased region" description="Basic and acidic residues" evidence="1">
    <location>
        <begin position="1112"/>
        <end position="1121"/>
    </location>
</feature>
<keyword evidence="2" id="KW-0812">Transmembrane</keyword>
<feature type="region of interest" description="Disordered" evidence="1">
    <location>
        <begin position="378"/>
        <end position="435"/>
    </location>
</feature>
<feature type="compositionally biased region" description="Basic and acidic residues" evidence="1">
    <location>
        <begin position="1824"/>
        <end position="1838"/>
    </location>
</feature>
<feature type="region of interest" description="Disordered" evidence="1">
    <location>
        <begin position="1604"/>
        <end position="1636"/>
    </location>
</feature>